<dbReference type="EMBL" id="HBHC01000719">
    <property type="protein sequence ID" value="CAD9650307.1"/>
    <property type="molecule type" value="Transcribed_RNA"/>
</dbReference>
<name>A0A7S2QS68_9EUKA</name>
<dbReference type="GO" id="GO:0016020">
    <property type="term" value="C:membrane"/>
    <property type="evidence" value="ECO:0007669"/>
    <property type="project" value="UniProtKB-SubCell"/>
</dbReference>
<sequence length="483" mass="51556">MSTLGLRAGSSTIVEGDRRGAPPKPFMEFSLTYDPYTHKAKEYKITSCARPHMRAFHLAWTSFLIAFIAWFSFAPLGPAIKETLDLDDTDILIANVASVGSTVLARFAIGPIMDVIGPRLGQTGLLVFSAIPTYFAGLIQGLGGLATVRALTGVVGATFVGCQFWCSLMFTKEIAGTVNALAGGWGNLGGGITQAIMIGIYNMNLAFPTCDEECAWRNAFYIPATALLCAAGLVYYLGDDCPKGQYVRESTKTHAGAIASVAKNIQVWILVVQYAVCFGVELHVNNTAALYYYNRFGVSLTTAGLVASLFGLMNLFARAWGGMLSDYTYRKWGMTGRKYIHITFTIGEGVALIVFSRIGDFGAAIFMMIIFSLFVQSAEGSTFAIVPYVDPSHTGSVCGFVGAGGNMGAVLWGVMFIFTSSFAAGYLYLGVIVIAVGITGLAINVKDTDPGRRGVGAAAKANTYKESSADGRNCLEIKNNPVV</sequence>
<dbReference type="InterPro" id="IPR011701">
    <property type="entry name" value="MFS"/>
</dbReference>
<feature type="transmembrane region" description="Helical" evidence="7">
    <location>
        <begin position="92"/>
        <end position="113"/>
    </location>
</feature>
<evidence type="ECO:0000256" key="5">
    <source>
        <dbReference type="ARBA" id="ARBA00023136"/>
    </source>
</evidence>
<dbReference type="CDD" id="cd17341">
    <property type="entry name" value="MFS_NRT2_like"/>
    <property type="match status" value="1"/>
</dbReference>
<protein>
    <recommendedName>
        <fullName evidence="9">Nitrate/nitrite transporter</fullName>
    </recommendedName>
</protein>
<evidence type="ECO:0008006" key="9">
    <source>
        <dbReference type="Google" id="ProtNLM"/>
    </source>
</evidence>
<feature type="transmembrane region" description="Helical" evidence="7">
    <location>
        <begin position="148"/>
        <end position="168"/>
    </location>
</feature>
<dbReference type="Pfam" id="PF07690">
    <property type="entry name" value="MFS_1"/>
    <property type="match status" value="1"/>
</dbReference>
<evidence type="ECO:0000256" key="3">
    <source>
        <dbReference type="ARBA" id="ARBA00022692"/>
    </source>
</evidence>
<gene>
    <name evidence="8" type="ORF">NSPH01132_LOCUS404</name>
</gene>
<dbReference type="InterPro" id="IPR044772">
    <property type="entry name" value="NO3_transporter"/>
</dbReference>
<accession>A0A7S2QS68</accession>
<feature type="compositionally biased region" description="Polar residues" evidence="6">
    <location>
        <begin position="1"/>
        <end position="13"/>
    </location>
</feature>
<proteinExistence type="inferred from homology"/>
<feature type="transmembrane region" description="Helical" evidence="7">
    <location>
        <begin position="58"/>
        <end position="80"/>
    </location>
</feature>
<feature type="transmembrane region" description="Helical" evidence="7">
    <location>
        <begin position="296"/>
        <end position="317"/>
    </location>
</feature>
<feature type="transmembrane region" description="Helical" evidence="7">
    <location>
        <begin position="424"/>
        <end position="443"/>
    </location>
</feature>
<dbReference type="PANTHER" id="PTHR23515">
    <property type="entry name" value="HIGH-AFFINITY NITRATE TRANSPORTER 2.3"/>
    <property type="match status" value="1"/>
</dbReference>
<evidence type="ECO:0000256" key="4">
    <source>
        <dbReference type="ARBA" id="ARBA00022989"/>
    </source>
</evidence>
<feature type="transmembrane region" description="Helical" evidence="7">
    <location>
        <begin position="220"/>
        <end position="238"/>
    </location>
</feature>
<dbReference type="Gene3D" id="1.20.1250.20">
    <property type="entry name" value="MFS general substrate transporter like domains"/>
    <property type="match status" value="2"/>
</dbReference>
<feature type="transmembrane region" description="Helical" evidence="7">
    <location>
        <begin position="125"/>
        <end position="142"/>
    </location>
</feature>
<keyword evidence="5 7" id="KW-0472">Membrane</keyword>
<evidence type="ECO:0000256" key="6">
    <source>
        <dbReference type="SAM" id="MobiDB-lite"/>
    </source>
</evidence>
<feature type="transmembrane region" description="Helical" evidence="7">
    <location>
        <begin position="364"/>
        <end position="385"/>
    </location>
</feature>
<reference evidence="8" key="1">
    <citation type="submission" date="2021-01" db="EMBL/GenBank/DDBJ databases">
        <authorList>
            <person name="Corre E."/>
            <person name="Pelletier E."/>
            <person name="Niang G."/>
            <person name="Scheremetjew M."/>
            <person name="Finn R."/>
            <person name="Kale V."/>
            <person name="Holt S."/>
            <person name="Cochrane G."/>
            <person name="Meng A."/>
            <person name="Brown T."/>
            <person name="Cohen L."/>
        </authorList>
    </citation>
    <scope>NUCLEOTIDE SEQUENCE</scope>
    <source>
        <strain evidence="8">BC52</strain>
    </source>
</reference>
<dbReference type="SUPFAM" id="SSF103473">
    <property type="entry name" value="MFS general substrate transporter"/>
    <property type="match status" value="1"/>
</dbReference>
<feature type="transmembrane region" description="Helical" evidence="7">
    <location>
        <begin position="397"/>
        <end position="418"/>
    </location>
</feature>
<evidence type="ECO:0000256" key="2">
    <source>
        <dbReference type="ARBA" id="ARBA00008432"/>
    </source>
</evidence>
<evidence type="ECO:0000256" key="1">
    <source>
        <dbReference type="ARBA" id="ARBA00004141"/>
    </source>
</evidence>
<comment type="similarity">
    <text evidence="2">Belongs to the major facilitator superfamily. Nitrate/nitrite porter (TC 2.A.1.8) family.</text>
</comment>
<organism evidence="8">
    <name type="scientific">Norrisiella sphaerica</name>
    <dbReference type="NCBI Taxonomy" id="552664"/>
    <lineage>
        <taxon>Eukaryota</taxon>
        <taxon>Sar</taxon>
        <taxon>Rhizaria</taxon>
        <taxon>Cercozoa</taxon>
        <taxon>Chlorarachniophyceae</taxon>
        <taxon>Norrisiella</taxon>
    </lineage>
</organism>
<evidence type="ECO:0000313" key="8">
    <source>
        <dbReference type="EMBL" id="CAD9650307.1"/>
    </source>
</evidence>
<evidence type="ECO:0000256" key="7">
    <source>
        <dbReference type="SAM" id="Phobius"/>
    </source>
</evidence>
<dbReference type="GO" id="GO:0015112">
    <property type="term" value="F:nitrate transmembrane transporter activity"/>
    <property type="evidence" value="ECO:0007669"/>
    <property type="project" value="InterPro"/>
</dbReference>
<feature type="transmembrane region" description="Helical" evidence="7">
    <location>
        <begin position="338"/>
        <end position="358"/>
    </location>
</feature>
<dbReference type="AlphaFoldDB" id="A0A7S2QS68"/>
<dbReference type="InterPro" id="IPR036259">
    <property type="entry name" value="MFS_trans_sf"/>
</dbReference>
<comment type="subcellular location">
    <subcellularLocation>
        <location evidence="1">Membrane</location>
        <topology evidence="1">Multi-pass membrane protein</topology>
    </subcellularLocation>
</comment>
<feature type="transmembrane region" description="Helical" evidence="7">
    <location>
        <begin position="180"/>
        <end position="200"/>
    </location>
</feature>
<keyword evidence="3 7" id="KW-0812">Transmembrane</keyword>
<keyword evidence="4 7" id="KW-1133">Transmembrane helix</keyword>
<feature type="region of interest" description="Disordered" evidence="6">
    <location>
        <begin position="1"/>
        <end position="21"/>
    </location>
</feature>